<dbReference type="SMART" id="SM00448">
    <property type="entry name" value="REC"/>
    <property type="match status" value="1"/>
</dbReference>
<dbReference type="GO" id="GO:0000156">
    <property type="term" value="F:phosphorelay response regulator activity"/>
    <property type="evidence" value="ECO:0007669"/>
    <property type="project" value="TreeGrafter"/>
</dbReference>
<feature type="domain" description="OmpR/PhoB-type" evidence="9">
    <location>
        <begin position="127"/>
        <end position="225"/>
    </location>
</feature>
<keyword evidence="2" id="KW-0902">Two-component regulatory system</keyword>
<gene>
    <name evidence="10" type="ORF">SAMN05444407_110142</name>
</gene>
<reference evidence="10 11" key="1">
    <citation type="submission" date="2016-11" db="EMBL/GenBank/DDBJ databases">
        <authorList>
            <person name="Jaros S."/>
            <person name="Januszkiewicz K."/>
            <person name="Wedrychowicz H."/>
        </authorList>
    </citation>
    <scope>NUCLEOTIDE SEQUENCE [LARGE SCALE GENOMIC DNA]</scope>
    <source>
        <strain evidence="10 11">DSM 27621</strain>
    </source>
</reference>
<dbReference type="PANTHER" id="PTHR48111:SF22">
    <property type="entry name" value="REGULATOR OF RPOS"/>
    <property type="match status" value="1"/>
</dbReference>
<sequence>MPHILLVEDDKRLSRLIGRGLLEQDMDVSFAYDGEKATELATTQDFDLIITDIIVPLKNGLDFCREIKTSKPHIPVIMLTALGTTDDKLEGFDSGADDYLTKPFEMRELIARVKVLMKRFSLHAPTEPILRYENIEMDLKLKSISRNGIPIKLTPKEFNLMKYMLENPERVLSRSEIAENVWETHFDTGTNFIDVYINYIRKKIDKDFEHKLIHTKAGMGFILKKGYEEHQQ</sequence>
<evidence type="ECO:0000256" key="1">
    <source>
        <dbReference type="ARBA" id="ARBA00022553"/>
    </source>
</evidence>
<dbReference type="SUPFAM" id="SSF52172">
    <property type="entry name" value="CheY-like"/>
    <property type="match status" value="1"/>
</dbReference>
<protein>
    <submittedName>
        <fullName evidence="10">DNA-binding response regulator, OmpR family, contains REC and winged-helix (WHTH) domain</fullName>
    </submittedName>
</protein>
<feature type="domain" description="Response regulatory" evidence="8">
    <location>
        <begin position="3"/>
        <end position="117"/>
    </location>
</feature>
<dbReference type="Gene3D" id="1.10.10.10">
    <property type="entry name" value="Winged helix-like DNA-binding domain superfamily/Winged helix DNA-binding domain"/>
    <property type="match status" value="1"/>
</dbReference>
<name>A0A1M7GSE7_9FLAO</name>
<dbReference type="CDD" id="cd00383">
    <property type="entry name" value="trans_reg_C"/>
    <property type="match status" value="1"/>
</dbReference>
<keyword evidence="3" id="KW-0805">Transcription regulation</keyword>
<dbReference type="Pfam" id="PF00486">
    <property type="entry name" value="Trans_reg_C"/>
    <property type="match status" value="1"/>
</dbReference>
<dbReference type="PANTHER" id="PTHR48111">
    <property type="entry name" value="REGULATOR OF RPOS"/>
    <property type="match status" value="1"/>
</dbReference>
<dbReference type="SMART" id="SM00862">
    <property type="entry name" value="Trans_reg_C"/>
    <property type="match status" value="1"/>
</dbReference>
<dbReference type="InterPro" id="IPR011006">
    <property type="entry name" value="CheY-like_superfamily"/>
</dbReference>
<feature type="DNA-binding region" description="OmpR/PhoB-type" evidence="7">
    <location>
        <begin position="127"/>
        <end position="225"/>
    </location>
</feature>
<feature type="modified residue" description="4-aspartylphosphate" evidence="6">
    <location>
        <position position="52"/>
    </location>
</feature>
<proteinExistence type="predicted"/>
<dbReference type="RefSeq" id="WP_073300544.1">
    <property type="nucleotide sequence ID" value="NZ_FRBM01000010.1"/>
</dbReference>
<dbReference type="InterPro" id="IPR036388">
    <property type="entry name" value="WH-like_DNA-bd_sf"/>
</dbReference>
<evidence type="ECO:0000259" key="9">
    <source>
        <dbReference type="PROSITE" id="PS51755"/>
    </source>
</evidence>
<dbReference type="CDD" id="cd17574">
    <property type="entry name" value="REC_OmpR"/>
    <property type="match status" value="1"/>
</dbReference>
<dbReference type="EMBL" id="FRBM01000010">
    <property type="protein sequence ID" value="SHM18789.1"/>
    <property type="molecule type" value="Genomic_DNA"/>
</dbReference>
<keyword evidence="1 6" id="KW-0597">Phosphoprotein</keyword>
<dbReference type="InterPro" id="IPR001789">
    <property type="entry name" value="Sig_transdc_resp-reg_receiver"/>
</dbReference>
<dbReference type="GO" id="GO:0006355">
    <property type="term" value="P:regulation of DNA-templated transcription"/>
    <property type="evidence" value="ECO:0007669"/>
    <property type="project" value="InterPro"/>
</dbReference>
<dbReference type="AlphaFoldDB" id="A0A1M7GSE7"/>
<evidence type="ECO:0000259" key="8">
    <source>
        <dbReference type="PROSITE" id="PS50110"/>
    </source>
</evidence>
<dbReference type="STRING" id="1423959.SAMN05444407_110142"/>
<keyword evidence="5" id="KW-0804">Transcription</keyword>
<evidence type="ECO:0000256" key="3">
    <source>
        <dbReference type="ARBA" id="ARBA00023015"/>
    </source>
</evidence>
<dbReference type="Gene3D" id="6.10.250.690">
    <property type="match status" value="1"/>
</dbReference>
<dbReference type="Pfam" id="PF00072">
    <property type="entry name" value="Response_reg"/>
    <property type="match status" value="1"/>
</dbReference>
<evidence type="ECO:0000256" key="7">
    <source>
        <dbReference type="PROSITE-ProRule" id="PRU01091"/>
    </source>
</evidence>
<evidence type="ECO:0000256" key="6">
    <source>
        <dbReference type="PROSITE-ProRule" id="PRU00169"/>
    </source>
</evidence>
<dbReference type="GO" id="GO:0005829">
    <property type="term" value="C:cytosol"/>
    <property type="evidence" value="ECO:0007669"/>
    <property type="project" value="TreeGrafter"/>
</dbReference>
<dbReference type="InterPro" id="IPR001867">
    <property type="entry name" value="OmpR/PhoB-type_DNA-bd"/>
</dbReference>
<dbReference type="GO" id="GO:0032993">
    <property type="term" value="C:protein-DNA complex"/>
    <property type="evidence" value="ECO:0007669"/>
    <property type="project" value="TreeGrafter"/>
</dbReference>
<dbReference type="PROSITE" id="PS50110">
    <property type="entry name" value="RESPONSE_REGULATORY"/>
    <property type="match status" value="1"/>
</dbReference>
<evidence type="ECO:0000313" key="11">
    <source>
        <dbReference type="Proteomes" id="UP000184069"/>
    </source>
</evidence>
<evidence type="ECO:0000256" key="5">
    <source>
        <dbReference type="ARBA" id="ARBA00023163"/>
    </source>
</evidence>
<accession>A0A1M7GSE7</accession>
<evidence type="ECO:0000256" key="2">
    <source>
        <dbReference type="ARBA" id="ARBA00023012"/>
    </source>
</evidence>
<evidence type="ECO:0000256" key="4">
    <source>
        <dbReference type="ARBA" id="ARBA00023125"/>
    </source>
</evidence>
<dbReference type="PROSITE" id="PS51755">
    <property type="entry name" value="OMPR_PHOB"/>
    <property type="match status" value="1"/>
</dbReference>
<dbReference type="FunFam" id="1.10.10.10:FF:000005">
    <property type="entry name" value="Two-component system response regulator"/>
    <property type="match status" value="1"/>
</dbReference>
<dbReference type="Proteomes" id="UP000184069">
    <property type="component" value="Unassembled WGS sequence"/>
</dbReference>
<dbReference type="InterPro" id="IPR039420">
    <property type="entry name" value="WalR-like"/>
</dbReference>
<organism evidence="10 11">
    <name type="scientific">Chryseobacterium contaminans</name>
    <dbReference type="NCBI Taxonomy" id="1423959"/>
    <lineage>
        <taxon>Bacteria</taxon>
        <taxon>Pseudomonadati</taxon>
        <taxon>Bacteroidota</taxon>
        <taxon>Flavobacteriia</taxon>
        <taxon>Flavobacteriales</taxon>
        <taxon>Weeksellaceae</taxon>
        <taxon>Chryseobacterium group</taxon>
        <taxon>Chryseobacterium</taxon>
    </lineage>
</organism>
<dbReference type="GO" id="GO:0000976">
    <property type="term" value="F:transcription cis-regulatory region binding"/>
    <property type="evidence" value="ECO:0007669"/>
    <property type="project" value="TreeGrafter"/>
</dbReference>
<keyword evidence="4 7" id="KW-0238">DNA-binding</keyword>
<dbReference type="Gene3D" id="3.40.50.2300">
    <property type="match status" value="1"/>
</dbReference>
<evidence type="ECO:0000313" key="10">
    <source>
        <dbReference type="EMBL" id="SHM18789.1"/>
    </source>
</evidence>